<dbReference type="Pfam" id="PF02790">
    <property type="entry name" value="COX2_TM"/>
    <property type="match status" value="1"/>
</dbReference>
<comment type="caution">
    <text evidence="6">The sequence shown here is derived from an EMBL/GenBank/DDBJ whole genome shotgun (WGS) entry which is preliminary data.</text>
</comment>
<evidence type="ECO:0000313" key="7">
    <source>
        <dbReference type="Proteomes" id="UP000288086"/>
    </source>
</evidence>
<keyword evidence="7" id="KW-1185">Reference proteome</keyword>
<dbReference type="SUPFAM" id="SSF81464">
    <property type="entry name" value="Cytochrome c oxidase subunit II-like, transmembrane region"/>
    <property type="match status" value="1"/>
</dbReference>
<accession>A0A444IUH2</accession>
<dbReference type="EC" id="1.9.3.1" evidence="6"/>
<evidence type="ECO:0000256" key="2">
    <source>
        <dbReference type="ARBA" id="ARBA00022692"/>
    </source>
</evidence>
<feature type="transmembrane region" description="Helical" evidence="4">
    <location>
        <begin position="12"/>
        <end position="34"/>
    </location>
</feature>
<keyword evidence="2 4" id="KW-0812">Transmembrane</keyword>
<feature type="domain" description="Cytochrome oxidase subunit II transmembrane region profile" evidence="5">
    <location>
        <begin position="4"/>
        <end position="61"/>
    </location>
</feature>
<gene>
    <name evidence="6" type="ORF">VT98_13882</name>
</gene>
<protein>
    <submittedName>
        <fullName evidence="6">Cytochrome C oxidase subunit II, transmembrane domain</fullName>
        <ecNumber evidence="6">1.9.3.1</ecNumber>
    </submittedName>
</protein>
<evidence type="ECO:0000256" key="1">
    <source>
        <dbReference type="ARBA" id="ARBA00004141"/>
    </source>
</evidence>
<reference evidence="6 7" key="1">
    <citation type="submission" date="2017-01" db="EMBL/GenBank/DDBJ databases">
        <title>The cable genome- insights into the physiology and evolution of filamentous bacteria capable of sulfide oxidation via long distance electron transfer.</title>
        <authorList>
            <person name="Schreiber L."/>
            <person name="Bjerg J.T."/>
            <person name="Boggild A."/>
            <person name="Van De Vossenberg J."/>
            <person name="Meysman F."/>
            <person name="Nielsen L.P."/>
            <person name="Schramm A."/>
            <person name="Kjeldsen K.U."/>
        </authorList>
    </citation>
    <scope>NUCLEOTIDE SEQUENCE [LARGE SCALE GENOMIC DNA]</scope>
    <source>
        <strain evidence="6">A1</strain>
    </source>
</reference>
<dbReference type="Proteomes" id="UP000288086">
    <property type="component" value="Unassembled WGS sequence"/>
</dbReference>
<dbReference type="GO" id="GO:0016491">
    <property type="term" value="F:oxidoreductase activity"/>
    <property type="evidence" value="ECO:0007669"/>
    <property type="project" value="UniProtKB-KW"/>
</dbReference>
<sequence length="86" mass="9968">MSPVEGVDLVFWYILGISFLLLIAITGAMVVFAVKYRRSKHPVPATFRDNWKLEIIWTIIPLSLPCPCLRWVGRPMWDCVMFLMTP</sequence>
<dbReference type="InterPro" id="IPR011759">
    <property type="entry name" value="Cyt_c_oxidase_su2_TM_dom"/>
</dbReference>
<evidence type="ECO:0000256" key="4">
    <source>
        <dbReference type="SAM" id="Phobius"/>
    </source>
</evidence>
<dbReference type="EMBL" id="MTKP01000388">
    <property type="protein sequence ID" value="RWX44255.1"/>
    <property type="molecule type" value="Genomic_DNA"/>
</dbReference>
<dbReference type="Gene3D" id="1.10.287.90">
    <property type="match status" value="1"/>
</dbReference>
<name>A0A444IUH2_9BACT</name>
<evidence type="ECO:0000259" key="5">
    <source>
        <dbReference type="Pfam" id="PF02790"/>
    </source>
</evidence>
<dbReference type="InterPro" id="IPR036257">
    <property type="entry name" value="Cyt_c_oxidase_su2_TM_sf"/>
</dbReference>
<dbReference type="GO" id="GO:0016020">
    <property type="term" value="C:membrane"/>
    <property type="evidence" value="ECO:0007669"/>
    <property type="project" value="UniProtKB-SubCell"/>
</dbReference>
<keyword evidence="6" id="KW-0560">Oxidoreductase</keyword>
<dbReference type="AlphaFoldDB" id="A0A444IUH2"/>
<proteinExistence type="predicted"/>
<organism evidence="6 7">
    <name type="scientific">Candidatus Electrothrix communis</name>
    <dbReference type="NCBI Taxonomy" id="1859133"/>
    <lineage>
        <taxon>Bacteria</taxon>
        <taxon>Pseudomonadati</taxon>
        <taxon>Thermodesulfobacteriota</taxon>
        <taxon>Desulfobulbia</taxon>
        <taxon>Desulfobulbales</taxon>
        <taxon>Desulfobulbaceae</taxon>
        <taxon>Candidatus Electrothrix</taxon>
    </lineage>
</organism>
<evidence type="ECO:0000256" key="3">
    <source>
        <dbReference type="ARBA" id="ARBA00023136"/>
    </source>
</evidence>
<keyword evidence="4" id="KW-1133">Transmembrane helix</keyword>
<comment type="subcellular location">
    <subcellularLocation>
        <location evidence="1">Membrane</location>
        <topology evidence="1">Multi-pass membrane protein</topology>
    </subcellularLocation>
</comment>
<dbReference type="GO" id="GO:0022900">
    <property type="term" value="P:electron transport chain"/>
    <property type="evidence" value="ECO:0007669"/>
    <property type="project" value="InterPro"/>
</dbReference>
<evidence type="ECO:0000313" key="6">
    <source>
        <dbReference type="EMBL" id="RWX44255.1"/>
    </source>
</evidence>
<keyword evidence="3 4" id="KW-0472">Membrane</keyword>